<keyword evidence="1" id="KW-1185">Reference proteome</keyword>
<gene>
    <name evidence="2" type="primary">LOC142177235</name>
</gene>
<sequence>MCMERLSRDIDNNVLQGEWHPINISRSDPKISHIFFADDLTLFATANQASCNTIMNTLNSFNLASGQKINLSKSKACFSANCQPHQMELISNTLSIKASVNFGKYLRFPIFHKRPTHSDFQFIIDNLHSKIAGWKTSMLNMTRWTTLAKASLNSIPNHVMKYIKLP</sequence>
<dbReference type="RefSeq" id="XP_075101807.1">
    <property type="nucleotide sequence ID" value="XM_075245706.1"/>
</dbReference>
<dbReference type="Proteomes" id="UP000790787">
    <property type="component" value="Chromosome 3"/>
</dbReference>
<name>A0AC58TX66_TOBAC</name>
<evidence type="ECO:0000313" key="1">
    <source>
        <dbReference type="Proteomes" id="UP000790787"/>
    </source>
</evidence>
<reference evidence="1" key="1">
    <citation type="journal article" date="2014" name="Nat. Commun.">
        <title>The tobacco genome sequence and its comparison with those of tomato and potato.</title>
        <authorList>
            <person name="Sierro N."/>
            <person name="Battey J.N."/>
            <person name="Ouadi S."/>
            <person name="Bakaher N."/>
            <person name="Bovet L."/>
            <person name="Willig A."/>
            <person name="Goepfert S."/>
            <person name="Peitsch M.C."/>
            <person name="Ivanov N.V."/>
        </authorList>
    </citation>
    <scope>NUCLEOTIDE SEQUENCE [LARGE SCALE GENOMIC DNA]</scope>
</reference>
<protein>
    <submittedName>
        <fullName evidence="2">Uncharacterized protein LOC142177235</fullName>
    </submittedName>
</protein>
<reference evidence="2" key="2">
    <citation type="submission" date="2025-08" db="UniProtKB">
        <authorList>
            <consortium name="RefSeq"/>
        </authorList>
    </citation>
    <scope>IDENTIFICATION</scope>
    <source>
        <tissue evidence="2">Leaf</tissue>
    </source>
</reference>
<accession>A0AC58TX66</accession>
<organism evidence="1 2">
    <name type="scientific">Nicotiana tabacum</name>
    <name type="common">Common tobacco</name>
    <dbReference type="NCBI Taxonomy" id="4097"/>
    <lineage>
        <taxon>Eukaryota</taxon>
        <taxon>Viridiplantae</taxon>
        <taxon>Streptophyta</taxon>
        <taxon>Embryophyta</taxon>
        <taxon>Tracheophyta</taxon>
        <taxon>Spermatophyta</taxon>
        <taxon>Magnoliopsida</taxon>
        <taxon>eudicotyledons</taxon>
        <taxon>Gunneridae</taxon>
        <taxon>Pentapetalae</taxon>
        <taxon>asterids</taxon>
        <taxon>lamiids</taxon>
        <taxon>Solanales</taxon>
        <taxon>Solanaceae</taxon>
        <taxon>Nicotianoideae</taxon>
        <taxon>Nicotianeae</taxon>
        <taxon>Nicotiana</taxon>
    </lineage>
</organism>
<evidence type="ECO:0000313" key="2">
    <source>
        <dbReference type="RefSeq" id="XP_075101807.1"/>
    </source>
</evidence>
<proteinExistence type="predicted"/>